<dbReference type="PANTHER" id="PTHR35089">
    <property type="entry name" value="CHAPERONE PROTEIN SKP"/>
    <property type="match status" value="1"/>
</dbReference>
<keyword evidence="6" id="KW-1185">Reference proteome</keyword>
<evidence type="ECO:0000313" key="5">
    <source>
        <dbReference type="EMBL" id="WOE74329.1"/>
    </source>
</evidence>
<accession>A0AA97HZ85</accession>
<evidence type="ECO:0000256" key="1">
    <source>
        <dbReference type="ARBA" id="ARBA00009091"/>
    </source>
</evidence>
<dbReference type="SUPFAM" id="SSF111384">
    <property type="entry name" value="OmpH-like"/>
    <property type="match status" value="1"/>
</dbReference>
<dbReference type="InterPro" id="IPR005632">
    <property type="entry name" value="Chaperone_Skp"/>
</dbReference>
<name>A0AA97HZ85_9SPHN</name>
<feature type="chain" id="PRO_5041633930" evidence="4">
    <location>
        <begin position="26"/>
        <end position="230"/>
    </location>
</feature>
<keyword evidence="2 4" id="KW-0732">Signal</keyword>
<gene>
    <name evidence="5" type="ORF">RB602_10770</name>
</gene>
<dbReference type="Proteomes" id="UP001302429">
    <property type="component" value="Chromosome"/>
</dbReference>
<proteinExistence type="inferred from homology"/>
<dbReference type="Pfam" id="PF03938">
    <property type="entry name" value="OmpH"/>
    <property type="match status" value="1"/>
</dbReference>
<organism evidence="5 6">
    <name type="scientific">Alterisphingorhabdus coralli</name>
    <dbReference type="NCBI Taxonomy" id="3071408"/>
    <lineage>
        <taxon>Bacteria</taxon>
        <taxon>Pseudomonadati</taxon>
        <taxon>Pseudomonadota</taxon>
        <taxon>Alphaproteobacteria</taxon>
        <taxon>Sphingomonadales</taxon>
        <taxon>Sphingomonadaceae</taxon>
        <taxon>Alterisphingorhabdus (ex Yan et al. 2024)</taxon>
    </lineage>
</organism>
<dbReference type="KEGG" id="acoa:RB602_10770"/>
<dbReference type="InterPro" id="IPR024930">
    <property type="entry name" value="Skp_dom_sf"/>
</dbReference>
<dbReference type="GO" id="GO:0050821">
    <property type="term" value="P:protein stabilization"/>
    <property type="evidence" value="ECO:0007669"/>
    <property type="project" value="TreeGrafter"/>
</dbReference>
<evidence type="ECO:0000256" key="4">
    <source>
        <dbReference type="SAM" id="SignalP"/>
    </source>
</evidence>
<dbReference type="GO" id="GO:0005829">
    <property type="term" value="C:cytosol"/>
    <property type="evidence" value="ECO:0007669"/>
    <property type="project" value="TreeGrafter"/>
</dbReference>
<dbReference type="PANTHER" id="PTHR35089:SF1">
    <property type="entry name" value="CHAPERONE PROTEIN SKP"/>
    <property type="match status" value="1"/>
</dbReference>
<dbReference type="Gene3D" id="3.30.910.20">
    <property type="entry name" value="Skp domain"/>
    <property type="match status" value="1"/>
</dbReference>
<evidence type="ECO:0000313" key="6">
    <source>
        <dbReference type="Proteomes" id="UP001302429"/>
    </source>
</evidence>
<reference evidence="5 6" key="1">
    <citation type="submission" date="2023-10" db="EMBL/GenBank/DDBJ databases">
        <title>Complete genome sequence of a Sphingomonadaceae bacterium.</title>
        <authorList>
            <person name="Yan C."/>
        </authorList>
    </citation>
    <scope>NUCLEOTIDE SEQUENCE [LARGE SCALE GENOMIC DNA]</scope>
    <source>
        <strain evidence="5 6">SCSIO 66989</strain>
    </source>
</reference>
<evidence type="ECO:0000256" key="3">
    <source>
        <dbReference type="SAM" id="MobiDB-lite"/>
    </source>
</evidence>
<dbReference type="EMBL" id="CP136594">
    <property type="protein sequence ID" value="WOE74329.1"/>
    <property type="molecule type" value="Genomic_DNA"/>
</dbReference>
<dbReference type="AlphaFoldDB" id="A0AA97HZ85"/>
<sequence>MKHMTKLLASALLTSAAVAATPAIAQVNGIATTDPATAIAASQARGTAYQQIETTYASQIQTLQQKRQQAQELGKQLDTDGNGEVSDQEAAAAQSANNPVLQQINSIQREIDSLSAPIALAQIYALEQITQQFTAAQQQVVSDKNITVILTPEAFVYAPPAADVTNDIVNALNTRLPAVSTAVPADWQPSRQGQQLHQRVQQILVISALQQRAAQQQQQQQTTTQQPTGR</sequence>
<feature type="region of interest" description="Disordered" evidence="3">
    <location>
        <begin position="71"/>
        <end position="96"/>
    </location>
</feature>
<evidence type="ECO:0000256" key="2">
    <source>
        <dbReference type="ARBA" id="ARBA00022729"/>
    </source>
</evidence>
<comment type="similarity">
    <text evidence="1">Belongs to the Skp family.</text>
</comment>
<feature type="signal peptide" evidence="4">
    <location>
        <begin position="1"/>
        <end position="25"/>
    </location>
</feature>
<dbReference type="GO" id="GO:0051082">
    <property type="term" value="F:unfolded protein binding"/>
    <property type="evidence" value="ECO:0007669"/>
    <property type="project" value="InterPro"/>
</dbReference>
<protein>
    <submittedName>
        <fullName evidence="5">OmpH family outer membrane protein</fullName>
    </submittedName>
</protein>
<dbReference type="SMART" id="SM00935">
    <property type="entry name" value="OmpH"/>
    <property type="match status" value="1"/>
</dbReference>
<dbReference type="RefSeq" id="WP_317080577.1">
    <property type="nucleotide sequence ID" value="NZ_CP136594.1"/>
</dbReference>